<protein>
    <submittedName>
        <fullName evidence="2">Uncharacterized protein</fullName>
    </submittedName>
</protein>
<evidence type="ECO:0000256" key="1">
    <source>
        <dbReference type="SAM" id="MobiDB-lite"/>
    </source>
</evidence>
<feature type="compositionally biased region" description="Polar residues" evidence="1">
    <location>
        <begin position="33"/>
        <end position="45"/>
    </location>
</feature>
<organism evidence="2 3">
    <name type="scientific">Verticillium longisporum</name>
    <name type="common">Verticillium dahliae var. longisporum</name>
    <dbReference type="NCBI Taxonomy" id="100787"/>
    <lineage>
        <taxon>Eukaryota</taxon>
        <taxon>Fungi</taxon>
        <taxon>Dikarya</taxon>
        <taxon>Ascomycota</taxon>
        <taxon>Pezizomycotina</taxon>
        <taxon>Sordariomycetes</taxon>
        <taxon>Hypocreomycetidae</taxon>
        <taxon>Glomerellales</taxon>
        <taxon>Plectosphaerellaceae</taxon>
        <taxon>Verticillium</taxon>
    </lineage>
</organism>
<feature type="region of interest" description="Disordered" evidence="1">
    <location>
        <begin position="33"/>
        <end position="54"/>
    </location>
</feature>
<dbReference type="EMBL" id="CVQH01027083">
    <property type="protein sequence ID" value="CRK41778.1"/>
    <property type="molecule type" value="Genomic_DNA"/>
</dbReference>
<evidence type="ECO:0000313" key="2">
    <source>
        <dbReference type="EMBL" id="CRK41778.1"/>
    </source>
</evidence>
<feature type="region of interest" description="Disordered" evidence="1">
    <location>
        <begin position="457"/>
        <end position="485"/>
    </location>
</feature>
<feature type="region of interest" description="Disordered" evidence="1">
    <location>
        <begin position="234"/>
        <end position="290"/>
    </location>
</feature>
<name>A0A0G4N5U2_VERLO</name>
<reference evidence="2 3" key="1">
    <citation type="submission" date="2015-05" db="EMBL/GenBank/DDBJ databases">
        <authorList>
            <person name="Wang D.B."/>
            <person name="Wang M."/>
        </authorList>
    </citation>
    <scope>NUCLEOTIDE SEQUENCE [LARGE SCALE GENOMIC DNA]</scope>
    <source>
        <strain evidence="2">VL1</strain>
    </source>
</reference>
<dbReference type="STRING" id="100787.A0A0G4N5U2"/>
<evidence type="ECO:0000313" key="3">
    <source>
        <dbReference type="Proteomes" id="UP000044602"/>
    </source>
</evidence>
<feature type="compositionally biased region" description="Basic and acidic residues" evidence="1">
    <location>
        <begin position="374"/>
        <end position="383"/>
    </location>
</feature>
<accession>A0A0G4N5U2</accession>
<keyword evidence="3" id="KW-1185">Reference proteome</keyword>
<dbReference type="Proteomes" id="UP000044602">
    <property type="component" value="Unassembled WGS sequence"/>
</dbReference>
<feature type="region of interest" description="Disordered" evidence="1">
    <location>
        <begin position="506"/>
        <end position="597"/>
    </location>
</feature>
<proteinExistence type="predicted"/>
<feature type="compositionally biased region" description="Polar residues" evidence="1">
    <location>
        <begin position="689"/>
        <end position="699"/>
    </location>
</feature>
<feature type="region of interest" description="Disordered" evidence="1">
    <location>
        <begin position="613"/>
        <end position="646"/>
    </location>
</feature>
<feature type="compositionally biased region" description="Basic residues" evidence="1">
    <location>
        <begin position="242"/>
        <end position="258"/>
    </location>
</feature>
<sequence length="758" mass="81908">MASQPDIVTLHCAQQQQPISSDVGLASARSTPTLATETGSPVQQLSRHHGSRVRNAIPSKLKGKTDAKKGNFGVMVIDFDTQTAAAERGAAAKRTSESTALRAKIAFQHCYVPLSQRKLRHDCPAPAGPPPGPTAPPVPGGGYTAVPPTALPEPGGTQLTPTEIKTEQARLLTLLRSLHPVMVVDQICKALAFFGGIPGAPCPPSDLGFPQSHVANGSGSLFVGWLSEIFPPLESMPSATQRRPKGRPKGSKTTRFRRDKGPGKSIKALGSRRTKRYPFSSAGNPDDIWVDVDETAGAGEDIAENESVVVPLDPRPQVLAPSLHTSTQGAANLPTPRRRGRPKGSKNRPKVSAISNPATFVSQETTNLAASAPAEDHRIEHQKLVSSIKRAGPGRPKGSRNRPKHTDSSNVCSATKSTEHDSAHQLESSIGLVSLHDDRQRPTEALVRDGSFAANAFKPPSLVGHDAPIQTPPKPLKRGRTGSSQDVGNLAEFGDNLTIAEQSMCPDDTPVMQESPHSQLAGLPPQNTDGPNRKRYRHSRITQDQPDSKIHGFATSYGHSVDVQLPSRPDRNQYHASKSHRHIQHTLGLNKDLGDEETLSPARNRLGAALGHARPLSQSPVRAQQHRSAIPQEHHTDRPDLPQSIRPWSYHLGRVTQNLQRDLQVDNTELNNASALAQQHSQHRKHVRQSSTSPGQLNTAINVAKPPTLRNHIPQDGGAYVAVASTTPKSRPLRSNRPITFKLETVRNTCRMLEIQVV</sequence>
<gene>
    <name evidence="2" type="ORF">BN1708_008576</name>
</gene>
<feature type="region of interest" description="Disordered" evidence="1">
    <location>
        <begin position="678"/>
        <end position="699"/>
    </location>
</feature>
<feature type="compositionally biased region" description="Basic residues" evidence="1">
    <location>
        <begin position="336"/>
        <end position="349"/>
    </location>
</feature>
<dbReference type="AlphaFoldDB" id="A0A0G4N5U2"/>
<feature type="compositionally biased region" description="Polar residues" evidence="1">
    <location>
        <begin position="353"/>
        <end position="369"/>
    </location>
</feature>
<feature type="region of interest" description="Disordered" evidence="1">
    <location>
        <begin position="317"/>
        <end position="423"/>
    </location>
</feature>